<gene>
    <name evidence="2" type="ORF">PVE99_19095</name>
</gene>
<feature type="domain" description="Glycosyltransferase family 28 N-terminal" evidence="1">
    <location>
        <begin position="3"/>
        <end position="140"/>
    </location>
</feature>
<organism evidence="2 3">
    <name type="scientific">Priestia megaterium</name>
    <name type="common">Bacillus megaterium</name>
    <dbReference type="NCBI Taxonomy" id="1404"/>
    <lineage>
        <taxon>Bacteria</taxon>
        <taxon>Bacillati</taxon>
        <taxon>Bacillota</taxon>
        <taxon>Bacilli</taxon>
        <taxon>Bacillales</taxon>
        <taxon>Bacillaceae</taxon>
        <taxon>Priestia</taxon>
    </lineage>
</organism>
<evidence type="ECO:0000259" key="1">
    <source>
        <dbReference type="Pfam" id="PF03033"/>
    </source>
</evidence>
<dbReference type="RefSeq" id="WP_274589156.1">
    <property type="nucleotide sequence ID" value="NZ_JARAOX010000194.1"/>
</dbReference>
<dbReference type="AlphaFoldDB" id="A0ABD4WWJ3"/>
<dbReference type="GO" id="GO:1901137">
    <property type="term" value="P:carbohydrate derivative biosynthetic process"/>
    <property type="evidence" value="ECO:0007669"/>
    <property type="project" value="UniProtKB-ARBA"/>
</dbReference>
<dbReference type="EC" id="2.4.-.-" evidence="2"/>
<dbReference type="InterPro" id="IPR004276">
    <property type="entry name" value="GlycoTrans_28_N"/>
</dbReference>
<proteinExistence type="predicted"/>
<reference evidence="2 3" key="1">
    <citation type="submission" date="2023-02" db="EMBL/GenBank/DDBJ databases">
        <authorList>
            <person name="Olszewska D."/>
        </authorList>
    </citation>
    <scope>NUCLEOTIDE SEQUENCE [LARGE SCALE GENOMIC DNA]</scope>
    <source>
        <strain evidence="2 3">FDU301</strain>
    </source>
</reference>
<dbReference type="Proteomes" id="UP001213771">
    <property type="component" value="Unassembled WGS sequence"/>
</dbReference>
<name>A0ABD4WWJ3_PRIMG</name>
<dbReference type="PANTHER" id="PTHR48050:SF13">
    <property type="entry name" value="STEROL 3-BETA-GLUCOSYLTRANSFERASE UGT80A2"/>
    <property type="match status" value="1"/>
</dbReference>
<sequence>MLITMLTTGTRGDTQPFMALGLELKKKGYRVRIAASEAYQDFIESYGFEYAMLRGDVSKIIESGAADDAINADNPLKFFSSLKNEKMMGMMVNIQEDLHKACKGADAIVYHPGAAIGYFAAKEMDIPSILASPFPMTPTKDYPALIFYDRPRFGKIYNKLTHRIFEWGFWKIVSGPLKKYWVQQYGEGPNDFSCPYPK</sequence>
<accession>A0ABD4WWJ3</accession>
<keyword evidence="2" id="KW-0328">Glycosyltransferase</keyword>
<keyword evidence="2" id="KW-0808">Transferase</keyword>
<dbReference type="GO" id="GO:0016758">
    <property type="term" value="F:hexosyltransferase activity"/>
    <property type="evidence" value="ECO:0007669"/>
    <property type="project" value="UniProtKB-ARBA"/>
</dbReference>
<dbReference type="EMBL" id="JARAOX010000194">
    <property type="protein sequence ID" value="MDD9784474.1"/>
    <property type="molecule type" value="Genomic_DNA"/>
</dbReference>
<dbReference type="SUPFAM" id="SSF53756">
    <property type="entry name" value="UDP-Glycosyltransferase/glycogen phosphorylase"/>
    <property type="match status" value="1"/>
</dbReference>
<evidence type="ECO:0000313" key="2">
    <source>
        <dbReference type="EMBL" id="MDD9784474.1"/>
    </source>
</evidence>
<evidence type="ECO:0000313" key="3">
    <source>
        <dbReference type="Proteomes" id="UP001213771"/>
    </source>
</evidence>
<dbReference type="Gene3D" id="3.40.50.2000">
    <property type="entry name" value="Glycogen Phosphorylase B"/>
    <property type="match status" value="1"/>
</dbReference>
<protein>
    <submittedName>
        <fullName evidence="2">Glycosyltransferase</fullName>
        <ecNumber evidence="2">2.4.-.-</ecNumber>
    </submittedName>
</protein>
<comment type="caution">
    <text evidence="2">The sequence shown here is derived from an EMBL/GenBank/DDBJ whole genome shotgun (WGS) entry which is preliminary data.</text>
</comment>
<dbReference type="InterPro" id="IPR050426">
    <property type="entry name" value="Glycosyltransferase_28"/>
</dbReference>
<dbReference type="PANTHER" id="PTHR48050">
    <property type="entry name" value="STEROL 3-BETA-GLUCOSYLTRANSFERASE"/>
    <property type="match status" value="1"/>
</dbReference>
<dbReference type="Pfam" id="PF03033">
    <property type="entry name" value="Glyco_transf_28"/>
    <property type="match status" value="1"/>
</dbReference>